<evidence type="ECO:0000313" key="2">
    <source>
        <dbReference type="EMBL" id="GGG65532.1"/>
    </source>
</evidence>
<keyword evidence="1" id="KW-0812">Transmembrane</keyword>
<feature type="transmembrane region" description="Helical" evidence="1">
    <location>
        <begin position="114"/>
        <end position="135"/>
    </location>
</feature>
<accession>A0A917H3E5</accession>
<gene>
    <name evidence="2" type="ORF">GCM10011374_31760</name>
</gene>
<feature type="transmembrane region" description="Helical" evidence="1">
    <location>
        <begin position="141"/>
        <end position="158"/>
    </location>
</feature>
<dbReference type="EMBL" id="BMEQ01000021">
    <property type="protein sequence ID" value="GGG65532.1"/>
    <property type="molecule type" value="Genomic_DNA"/>
</dbReference>
<protein>
    <submittedName>
        <fullName evidence="2">Uncharacterized protein</fullName>
    </submittedName>
</protein>
<keyword evidence="3" id="KW-1185">Reference proteome</keyword>
<feature type="transmembrane region" description="Helical" evidence="1">
    <location>
        <begin position="21"/>
        <end position="39"/>
    </location>
</feature>
<keyword evidence="1" id="KW-1133">Transmembrane helix</keyword>
<comment type="caution">
    <text evidence="2">The sequence shown here is derived from an EMBL/GenBank/DDBJ whole genome shotgun (WGS) entry which is preliminary data.</text>
</comment>
<evidence type="ECO:0000313" key="3">
    <source>
        <dbReference type="Proteomes" id="UP000638848"/>
    </source>
</evidence>
<reference evidence="2" key="1">
    <citation type="journal article" date="2014" name="Int. J. Syst. Evol. Microbiol.">
        <title>Complete genome sequence of Corynebacterium casei LMG S-19264T (=DSM 44701T), isolated from a smear-ripened cheese.</title>
        <authorList>
            <consortium name="US DOE Joint Genome Institute (JGI-PGF)"/>
            <person name="Walter F."/>
            <person name="Albersmeier A."/>
            <person name="Kalinowski J."/>
            <person name="Ruckert C."/>
        </authorList>
    </citation>
    <scope>NUCLEOTIDE SEQUENCE</scope>
    <source>
        <strain evidence="2">CGMCC 1.12187</strain>
    </source>
</reference>
<proteinExistence type="predicted"/>
<keyword evidence="1" id="KW-0472">Membrane</keyword>
<name>A0A917H3E5_9MICC</name>
<dbReference type="AlphaFoldDB" id="A0A917H3E5"/>
<evidence type="ECO:0000256" key="1">
    <source>
        <dbReference type="SAM" id="Phobius"/>
    </source>
</evidence>
<dbReference type="RefSeq" id="WP_188538975.1">
    <property type="nucleotide sequence ID" value="NZ_BMEQ01000021.1"/>
</dbReference>
<organism evidence="2 3">
    <name type="scientific">Kocuria dechangensis</name>
    <dbReference type="NCBI Taxonomy" id="1176249"/>
    <lineage>
        <taxon>Bacteria</taxon>
        <taxon>Bacillati</taxon>
        <taxon>Actinomycetota</taxon>
        <taxon>Actinomycetes</taxon>
        <taxon>Micrococcales</taxon>
        <taxon>Micrococcaceae</taxon>
        <taxon>Kocuria</taxon>
    </lineage>
</organism>
<sequence length="184" mass="20612">MAEKRLARADDNQVMKIVYTFFLGALLALFVGLGIDTFYPGPEMPEYPAELQYKPGQDELTAEQQQLEREYAERSEQWRDEQNIYNRNVAIVSLAAAVLLLAASLALERRNKVLTNGIMLGGLFTLIYAIGRSFASQETRMTFAAVAVGLLVVLFIGWRRFFQDREEPPHGPPADAAPRETTGV</sequence>
<dbReference type="Proteomes" id="UP000638848">
    <property type="component" value="Unassembled WGS sequence"/>
</dbReference>
<reference evidence="2" key="2">
    <citation type="submission" date="2020-09" db="EMBL/GenBank/DDBJ databases">
        <authorList>
            <person name="Sun Q."/>
            <person name="Zhou Y."/>
        </authorList>
    </citation>
    <scope>NUCLEOTIDE SEQUENCE</scope>
    <source>
        <strain evidence="2">CGMCC 1.12187</strain>
    </source>
</reference>
<feature type="transmembrane region" description="Helical" evidence="1">
    <location>
        <begin position="89"/>
        <end position="107"/>
    </location>
</feature>